<comment type="caution">
    <text evidence="5">The sequence shown here is derived from an EMBL/GenBank/DDBJ whole genome shotgun (WGS) entry which is preliminary data.</text>
</comment>
<keyword evidence="3" id="KW-0694">RNA-binding</keyword>
<dbReference type="AlphaFoldDB" id="A0A813B2D8"/>
<dbReference type="GO" id="GO:0047429">
    <property type="term" value="F:nucleoside triphosphate diphosphatase activity"/>
    <property type="evidence" value="ECO:0007669"/>
    <property type="project" value="InterPro"/>
</dbReference>
<evidence type="ECO:0000259" key="4">
    <source>
        <dbReference type="Pfam" id="PF10150"/>
    </source>
</evidence>
<dbReference type="SUPFAM" id="SSF52972">
    <property type="entry name" value="ITPase-like"/>
    <property type="match status" value="1"/>
</dbReference>
<dbReference type="GO" id="GO:0003723">
    <property type="term" value="F:RNA binding"/>
    <property type="evidence" value="ECO:0007669"/>
    <property type="project" value="UniProtKB-KW"/>
</dbReference>
<reference evidence="5" key="1">
    <citation type="submission" date="2021-02" db="EMBL/GenBank/DDBJ databases">
        <authorList>
            <person name="Dougan E. K."/>
            <person name="Rhodes N."/>
            <person name="Thang M."/>
            <person name="Chan C."/>
        </authorList>
    </citation>
    <scope>NUCLEOTIDE SEQUENCE</scope>
</reference>
<accession>A0A813B2D8</accession>
<name>A0A813B2D8_9DINO</name>
<evidence type="ECO:0000313" key="5">
    <source>
        <dbReference type="EMBL" id="CAE7887414.1"/>
    </source>
</evidence>
<dbReference type="InterPro" id="IPR019307">
    <property type="entry name" value="RNA-bd_AU-1/RNase_E/G"/>
</dbReference>
<feature type="domain" description="RNA-binding protein AU-1/Ribonuclease E/G" evidence="4">
    <location>
        <begin position="322"/>
        <end position="473"/>
    </location>
</feature>
<evidence type="ECO:0000256" key="3">
    <source>
        <dbReference type="ARBA" id="ARBA00022884"/>
    </source>
</evidence>
<dbReference type="HAMAP" id="MF_00528">
    <property type="entry name" value="Maf"/>
    <property type="match status" value="1"/>
</dbReference>
<dbReference type="InterPro" id="IPR029001">
    <property type="entry name" value="ITPase-like_fam"/>
</dbReference>
<evidence type="ECO:0000256" key="2">
    <source>
        <dbReference type="ARBA" id="ARBA00022801"/>
    </source>
</evidence>
<dbReference type="Proteomes" id="UP000601435">
    <property type="component" value="Unassembled WGS sequence"/>
</dbReference>
<organism evidence="5 6">
    <name type="scientific">Symbiodinium necroappetens</name>
    <dbReference type="NCBI Taxonomy" id="1628268"/>
    <lineage>
        <taxon>Eukaryota</taxon>
        <taxon>Sar</taxon>
        <taxon>Alveolata</taxon>
        <taxon>Dinophyceae</taxon>
        <taxon>Suessiales</taxon>
        <taxon>Symbiodiniaceae</taxon>
        <taxon>Symbiodinium</taxon>
    </lineage>
</organism>
<feature type="non-terminal residue" evidence="5">
    <location>
        <position position="616"/>
    </location>
</feature>
<comment type="cofactor">
    <cofactor evidence="1">
        <name>a divalent metal cation</name>
        <dbReference type="ChEBI" id="CHEBI:60240"/>
    </cofactor>
</comment>
<protein>
    <recommendedName>
        <fullName evidence="4">RNA-binding protein AU-1/Ribonuclease E/G domain-containing protein</fullName>
    </recommendedName>
</protein>
<dbReference type="Pfam" id="PF02545">
    <property type="entry name" value="Maf"/>
    <property type="match status" value="1"/>
</dbReference>
<proteinExistence type="inferred from homology"/>
<evidence type="ECO:0000313" key="6">
    <source>
        <dbReference type="Proteomes" id="UP000601435"/>
    </source>
</evidence>
<keyword evidence="6" id="KW-1185">Reference proteome</keyword>
<dbReference type="CDD" id="cd00555">
    <property type="entry name" value="Maf"/>
    <property type="match status" value="1"/>
</dbReference>
<sequence length="616" mass="65144">ACALCADLCPSDPAPPAPAHLPDLVLASASPRRLELLRQIGLEPARVRPAELDETPRPGELPRAYAQRLARAKAEALAAAEPGAYLLAADTVVALGRRILPKAEDALTARACLKQLSGRRHRVLGGVALRAPDGRWAERVVMTSVAFKRLSAEEIEGYLASGEWRGKAGGYAIQGLAAAFIPWITGSYSNVVGLPLAETAQLLTGLGYPLFRDYLVQRADGGAAVGDVWAARVGRLQKGLGAFLDLGDSRPALLDWADCPRAATEGAVLVVRIARLPRAGKGAKVKPAEPPRPIPRDAALPLRLARGDDPLDLLGRDLAEVLCDNGGWLPELRRRLPETVAVRLAGPRPPLFDPELEAELAGLLAREVSLPGGGRLLVEPVETLTAIDVDSGGGPAAGQGALETNLEAAGEIARQVRLRALSGLIVVDFLELRGRGQRERLHTALKRAFADDPVETSVFPPLPSGLVEIARQRRRPPLHELLCRQAGWQPSAETRAYEALRLALAQPPAARLGLALSPDAAAALDGPLAEARHAVEARLGTPLRLLARPQVDLGRWLKGGYRIPTEEAPPAGGRALAKLALAALTLGTVVLKLLLATGPAAALPPQTRESVVSVLP</sequence>
<dbReference type="EMBL" id="CAJNJA010065924">
    <property type="protein sequence ID" value="CAE7887414.1"/>
    <property type="molecule type" value="Genomic_DNA"/>
</dbReference>
<dbReference type="InterPro" id="IPR003697">
    <property type="entry name" value="Maf-like"/>
</dbReference>
<keyword evidence="2" id="KW-0378">Hydrolase</keyword>
<dbReference type="PANTHER" id="PTHR43213:SF5">
    <property type="entry name" value="BIFUNCTIONAL DTTP_UTP PYROPHOSPHATASE_METHYLTRANSFERASE PROTEIN-RELATED"/>
    <property type="match status" value="1"/>
</dbReference>
<evidence type="ECO:0000256" key="1">
    <source>
        <dbReference type="ARBA" id="ARBA00001968"/>
    </source>
</evidence>
<dbReference type="Gene3D" id="3.90.950.10">
    <property type="match status" value="1"/>
</dbReference>
<gene>
    <name evidence="5" type="ORF">SNEC2469_LOCUS29374</name>
</gene>
<dbReference type="OrthoDB" id="10267058at2759"/>
<dbReference type="Pfam" id="PF10150">
    <property type="entry name" value="RNase_E_G"/>
    <property type="match status" value="1"/>
</dbReference>
<dbReference type="NCBIfam" id="TIGR00172">
    <property type="entry name" value="maf"/>
    <property type="match status" value="1"/>
</dbReference>
<dbReference type="PANTHER" id="PTHR43213">
    <property type="entry name" value="BIFUNCTIONAL DTTP/UTP PYROPHOSPHATASE/METHYLTRANSFERASE PROTEIN-RELATED"/>
    <property type="match status" value="1"/>
</dbReference>
<feature type="non-terminal residue" evidence="5">
    <location>
        <position position="1"/>
    </location>
</feature>